<gene>
    <name evidence="6" type="ORF">A3Q56_02631</name>
</gene>
<dbReference type="PANTHER" id="PTHR23405">
    <property type="entry name" value="MAINTENANCE OF KILLER 16 MAK16 PROTEIN-RELATED"/>
    <property type="match status" value="1"/>
</dbReference>
<evidence type="ECO:0000256" key="1">
    <source>
        <dbReference type="ARBA" id="ARBA00004123"/>
    </source>
</evidence>
<dbReference type="Proteomes" id="UP000078046">
    <property type="component" value="Unassembled WGS sequence"/>
</dbReference>
<dbReference type="Gene3D" id="3.30.390.110">
    <property type="match status" value="1"/>
</dbReference>
<sequence>MQSDSIIWNSLNNFFCSYKSKLKTKQVFCTNPYNLTGLCNKQTCPLANSQYATIREEKGLCYLYMKTIERAAFPSKLWEKVQLPPNIDEAAKLIDTNLIYWNEYIKRKCHQRLFKIHDYLARMRTINVKYPTKLEAKATKIEKLEKIRERKALKAAKIENCIKDELITRLKSGTYGQIYNFPVVDIEKLTEPINERKTVEYVEDFEESDISDVEDVAEKYNKEIEYEVDRKREKEDY</sequence>
<reference evidence="6 7" key="1">
    <citation type="submission" date="2016-04" db="EMBL/GenBank/DDBJ databases">
        <title>The genome of Intoshia linei affirms orthonectids as highly simplified spiralians.</title>
        <authorList>
            <person name="Mikhailov K.V."/>
            <person name="Slusarev G.S."/>
            <person name="Nikitin M.A."/>
            <person name="Logacheva M.D."/>
            <person name="Penin A."/>
            <person name="Aleoshin V."/>
            <person name="Panchin Y.V."/>
        </authorList>
    </citation>
    <scope>NUCLEOTIDE SEQUENCE [LARGE SCALE GENOMIC DNA]</scope>
    <source>
        <strain evidence="6">Intl2013</strain>
        <tissue evidence="6">Whole animal</tissue>
    </source>
</reference>
<keyword evidence="7" id="KW-1185">Reference proteome</keyword>
<evidence type="ECO:0000313" key="6">
    <source>
        <dbReference type="EMBL" id="OAF69613.1"/>
    </source>
</evidence>
<evidence type="ECO:0000256" key="3">
    <source>
        <dbReference type="ARBA" id="ARBA00023242"/>
    </source>
</evidence>
<protein>
    <recommendedName>
        <fullName evidence="4">Protein MAK16 homolog</fullName>
    </recommendedName>
</protein>
<dbReference type="InterPro" id="IPR006958">
    <property type="entry name" value="Mak16"/>
</dbReference>
<dbReference type="GO" id="GO:0000470">
    <property type="term" value="P:maturation of LSU-rRNA"/>
    <property type="evidence" value="ECO:0007669"/>
    <property type="project" value="TreeGrafter"/>
</dbReference>
<dbReference type="AlphaFoldDB" id="A0A177B7J6"/>
<comment type="caution">
    <text evidence="6">The sequence shown here is derived from an EMBL/GenBank/DDBJ whole genome shotgun (WGS) entry which is preliminary data.</text>
</comment>
<dbReference type="GO" id="GO:0005730">
    <property type="term" value="C:nucleolus"/>
    <property type="evidence" value="ECO:0007669"/>
    <property type="project" value="UniProtKB-UniRule"/>
</dbReference>
<evidence type="ECO:0000313" key="7">
    <source>
        <dbReference type="Proteomes" id="UP000078046"/>
    </source>
</evidence>
<dbReference type="Pfam" id="PF04874">
    <property type="entry name" value="Mak16"/>
    <property type="match status" value="1"/>
</dbReference>
<dbReference type="FunFam" id="3.30.390.110:FF:000001">
    <property type="entry name" value="Protein MAK16 homolog"/>
    <property type="match status" value="1"/>
</dbReference>
<dbReference type="GO" id="GO:0030687">
    <property type="term" value="C:preribosome, large subunit precursor"/>
    <property type="evidence" value="ECO:0007669"/>
    <property type="project" value="TreeGrafter"/>
</dbReference>
<dbReference type="OrthoDB" id="10251342at2759"/>
<accession>A0A177B7J6</accession>
<proteinExistence type="inferred from homology"/>
<evidence type="ECO:0000259" key="5">
    <source>
        <dbReference type="Pfam" id="PF01778"/>
    </source>
</evidence>
<dbReference type="PANTHER" id="PTHR23405:SF4">
    <property type="entry name" value="PROTEIN MAK16 HOMOLOG"/>
    <property type="match status" value="1"/>
</dbReference>
<evidence type="ECO:0000256" key="2">
    <source>
        <dbReference type="ARBA" id="ARBA00005514"/>
    </source>
</evidence>
<feature type="domain" description="Ribosomal eL28/Mak16" evidence="5">
    <location>
        <begin position="6"/>
        <end position="119"/>
    </location>
</feature>
<comment type="similarity">
    <text evidence="2 4">Belongs to the MAK16 family.</text>
</comment>
<organism evidence="6 7">
    <name type="scientific">Intoshia linei</name>
    <dbReference type="NCBI Taxonomy" id="1819745"/>
    <lineage>
        <taxon>Eukaryota</taxon>
        <taxon>Metazoa</taxon>
        <taxon>Spiralia</taxon>
        <taxon>Lophotrochozoa</taxon>
        <taxon>Mesozoa</taxon>
        <taxon>Orthonectida</taxon>
        <taxon>Rhopaluridae</taxon>
        <taxon>Intoshia</taxon>
    </lineage>
</organism>
<dbReference type="PIRSF" id="PIRSF003352">
    <property type="entry name" value="MAK16"/>
    <property type="match status" value="1"/>
</dbReference>
<dbReference type="InterPro" id="IPR029004">
    <property type="entry name" value="Ribosomal_eL28/Mak16"/>
</dbReference>
<evidence type="ECO:0000256" key="4">
    <source>
        <dbReference type="PIRNR" id="PIRNR003352"/>
    </source>
</evidence>
<dbReference type="Pfam" id="PF01778">
    <property type="entry name" value="Ribosomal_L28e"/>
    <property type="match status" value="1"/>
</dbReference>
<comment type="subcellular location">
    <subcellularLocation>
        <location evidence="1">Nucleus</location>
    </subcellularLocation>
</comment>
<name>A0A177B7J6_9BILA</name>
<dbReference type="EMBL" id="LWCA01000255">
    <property type="protein sequence ID" value="OAF69613.1"/>
    <property type="molecule type" value="Genomic_DNA"/>
</dbReference>
<dbReference type="GO" id="GO:0000460">
    <property type="term" value="P:maturation of 5.8S rRNA"/>
    <property type="evidence" value="ECO:0007669"/>
    <property type="project" value="TreeGrafter"/>
</dbReference>
<keyword evidence="3 4" id="KW-0539">Nucleus</keyword>